<dbReference type="AlphaFoldDB" id="A0AAD1ZEZ4"/>
<organism evidence="1 2">
    <name type="scientific">Fraxinus pennsylvanica</name>
    <dbReference type="NCBI Taxonomy" id="56036"/>
    <lineage>
        <taxon>Eukaryota</taxon>
        <taxon>Viridiplantae</taxon>
        <taxon>Streptophyta</taxon>
        <taxon>Embryophyta</taxon>
        <taxon>Tracheophyta</taxon>
        <taxon>Spermatophyta</taxon>
        <taxon>Magnoliopsida</taxon>
        <taxon>eudicotyledons</taxon>
        <taxon>Gunneridae</taxon>
        <taxon>Pentapetalae</taxon>
        <taxon>asterids</taxon>
        <taxon>lamiids</taxon>
        <taxon>Lamiales</taxon>
        <taxon>Oleaceae</taxon>
        <taxon>Oleeae</taxon>
        <taxon>Fraxinus</taxon>
    </lineage>
</organism>
<proteinExistence type="predicted"/>
<evidence type="ECO:0000313" key="2">
    <source>
        <dbReference type="Proteomes" id="UP000834106"/>
    </source>
</evidence>
<evidence type="ECO:0000313" key="1">
    <source>
        <dbReference type="EMBL" id="CAI9768617.1"/>
    </source>
</evidence>
<name>A0AAD1ZEZ4_9LAMI</name>
<sequence length="144" mass="16667">MKHDHRHGDVAAPVDQYSPLRMDQSEGPEIWFHHGSHLLVSSSIQSGQPEKLNENNIVFEASSEKMKGCSGTYDWEIKTETRSVSPWKTPSWLRFFYVWRLSWSWGVVSLRKMAGGEAKEKLIDGFIAERLKEEEKMLRVSDEN</sequence>
<gene>
    <name evidence="1" type="ORF">FPE_LOCUS16047</name>
</gene>
<dbReference type="EMBL" id="OU503044">
    <property type="protein sequence ID" value="CAI9768617.1"/>
    <property type="molecule type" value="Genomic_DNA"/>
</dbReference>
<accession>A0AAD1ZEZ4</accession>
<dbReference type="Proteomes" id="UP000834106">
    <property type="component" value="Chromosome 9"/>
</dbReference>
<protein>
    <submittedName>
        <fullName evidence="1">Uncharacterized protein</fullName>
    </submittedName>
</protein>
<reference evidence="1" key="1">
    <citation type="submission" date="2023-05" db="EMBL/GenBank/DDBJ databases">
        <authorList>
            <person name="Huff M."/>
        </authorList>
    </citation>
    <scope>NUCLEOTIDE SEQUENCE</scope>
</reference>
<keyword evidence="2" id="KW-1185">Reference proteome</keyword>